<dbReference type="PROSITE" id="PS51421">
    <property type="entry name" value="RAS"/>
    <property type="match status" value="1"/>
</dbReference>
<dbReference type="PANTHER" id="PTHR47979">
    <property type="entry name" value="DRAB11-RELATED"/>
    <property type="match status" value="1"/>
</dbReference>
<proteinExistence type="inferred from homology"/>
<comment type="similarity">
    <text evidence="1">Belongs to the small GTPase superfamily. Rab family.</text>
</comment>
<organism evidence="3 4">
    <name type="scientific">Aduncisulcus paluster</name>
    <dbReference type="NCBI Taxonomy" id="2918883"/>
    <lineage>
        <taxon>Eukaryota</taxon>
        <taxon>Metamonada</taxon>
        <taxon>Carpediemonas-like organisms</taxon>
        <taxon>Aduncisulcus</taxon>
    </lineage>
</organism>
<reference evidence="3" key="1">
    <citation type="submission" date="2022-03" db="EMBL/GenBank/DDBJ databases">
        <title>Draft genome sequence of Aduncisulcus paluster, a free-living microaerophilic Fornicata.</title>
        <authorList>
            <person name="Yuyama I."/>
            <person name="Kume K."/>
            <person name="Tamura T."/>
            <person name="Inagaki Y."/>
            <person name="Hashimoto T."/>
        </authorList>
    </citation>
    <scope>NUCLEOTIDE SEQUENCE</scope>
    <source>
        <strain evidence="3">NY0171</strain>
    </source>
</reference>
<dbReference type="PRINTS" id="PR00449">
    <property type="entry name" value="RASTRNSFRMNG"/>
</dbReference>
<dbReference type="EMBL" id="BQXS01012723">
    <property type="protein sequence ID" value="GKT27234.1"/>
    <property type="molecule type" value="Genomic_DNA"/>
</dbReference>
<dbReference type="SMART" id="SM00174">
    <property type="entry name" value="RHO"/>
    <property type="match status" value="1"/>
</dbReference>
<name>A0ABQ5K5N4_9EUKA</name>
<evidence type="ECO:0000256" key="2">
    <source>
        <dbReference type="SAM" id="MobiDB-lite"/>
    </source>
</evidence>
<feature type="compositionally biased region" description="Basic and acidic residues" evidence="2">
    <location>
        <begin position="1"/>
        <end position="10"/>
    </location>
</feature>
<feature type="region of interest" description="Disordered" evidence="2">
    <location>
        <begin position="1"/>
        <end position="28"/>
    </location>
</feature>
<dbReference type="Proteomes" id="UP001057375">
    <property type="component" value="Unassembled WGS sequence"/>
</dbReference>
<comment type="caution">
    <text evidence="3">The sequence shown here is derived from an EMBL/GenBank/DDBJ whole genome shotgun (WGS) entry which is preliminary data.</text>
</comment>
<dbReference type="Gene3D" id="3.40.50.300">
    <property type="entry name" value="P-loop containing nucleotide triphosphate hydrolases"/>
    <property type="match status" value="1"/>
</dbReference>
<dbReference type="SMART" id="SM00173">
    <property type="entry name" value="RAS"/>
    <property type="match status" value="1"/>
</dbReference>
<dbReference type="CDD" id="cd00154">
    <property type="entry name" value="Rab"/>
    <property type="match status" value="1"/>
</dbReference>
<gene>
    <name evidence="3" type="ORF">ADUPG1_013695</name>
</gene>
<evidence type="ECO:0000313" key="3">
    <source>
        <dbReference type="EMBL" id="GKT27234.1"/>
    </source>
</evidence>
<evidence type="ECO:0000256" key="1">
    <source>
        <dbReference type="ARBA" id="ARBA00006270"/>
    </source>
</evidence>
<dbReference type="InterPro" id="IPR005225">
    <property type="entry name" value="Small_GTP-bd"/>
</dbReference>
<dbReference type="Pfam" id="PF00071">
    <property type="entry name" value="Ras"/>
    <property type="match status" value="1"/>
</dbReference>
<dbReference type="SMART" id="SM00175">
    <property type="entry name" value="RAB"/>
    <property type="match status" value="1"/>
</dbReference>
<keyword evidence="4" id="KW-1185">Reference proteome</keyword>
<evidence type="ECO:0000313" key="4">
    <source>
        <dbReference type="Proteomes" id="UP001057375"/>
    </source>
</evidence>
<protein>
    <submittedName>
        <fullName evidence="3">Small GTPase like protein</fullName>
    </submittedName>
</protein>
<dbReference type="SMART" id="SM00176">
    <property type="entry name" value="RAN"/>
    <property type="match status" value="1"/>
</dbReference>
<dbReference type="InterPro" id="IPR027417">
    <property type="entry name" value="P-loop_NTPase"/>
</dbReference>
<dbReference type="SUPFAM" id="SSF52540">
    <property type="entry name" value="P-loop containing nucleoside triphosphate hydrolases"/>
    <property type="match status" value="1"/>
</dbReference>
<accession>A0ABQ5K5N4</accession>
<dbReference type="PROSITE" id="PS51419">
    <property type="entry name" value="RAB"/>
    <property type="match status" value="1"/>
</dbReference>
<sequence>MGGRQSKPDPEPVTSTTVVESPDTKDSSRSKFDVEKVCIPIIFIGNSGVGKTSVLGRYQSDRFISPRSTTMGVEFFYRKEKMDDKEIMIRFCDTGGQEKYQALVKSYFRPARGAVLVYDVTNRKSFSDLEKWVKLMKTNCEYYISDMPIMVLGNKSDLEHIRCVSTDEAEVYCTKNHFSFLETSALTGSNTSDAFKTLIKLIEERIVKKSMKDDDVYLDSPFHQETVIFEEDRRVKVNPSTSGGCGG</sequence>
<dbReference type="InterPro" id="IPR001806">
    <property type="entry name" value="Small_GTPase"/>
</dbReference>
<dbReference type="NCBIfam" id="TIGR00231">
    <property type="entry name" value="small_GTP"/>
    <property type="match status" value="1"/>
</dbReference>
<dbReference type="InterPro" id="IPR050209">
    <property type="entry name" value="Rab_GTPases_membrane_traffic"/>
</dbReference>